<dbReference type="InterPro" id="IPR001810">
    <property type="entry name" value="F-box_dom"/>
</dbReference>
<organism evidence="2 3">
    <name type="scientific">Eleusine coracana subsp. coracana</name>
    <dbReference type="NCBI Taxonomy" id="191504"/>
    <lineage>
        <taxon>Eukaryota</taxon>
        <taxon>Viridiplantae</taxon>
        <taxon>Streptophyta</taxon>
        <taxon>Embryophyta</taxon>
        <taxon>Tracheophyta</taxon>
        <taxon>Spermatophyta</taxon>
        <taxon>Magnoliopsida</taxon>
        <taxon>Liliopsida</taxon>
        <taxon>Poales</taxon>
        <taxon>Poaceae</taxon>
        <taxon>PACMAD clade</taxon>
        <taxon>Chloridoideae</taxon>
        <taxon>Cynodonteae</taxon>
        <taxon>Eleusininae</taxon>
        <taxon>Eleusine</taxon>
    </lineage>
</organism>
<name>A0AAV5FQW4_ELECO</name>
<evidence type="ECO:0000313" key="3">
    <source>
        <dbReference type="Proteomes" id="UP001054889"/>
    </source>
</evidence>
<accession>A0AAV5FQW4</accession>
<sequence length="221" mass="24259">MWIVTILRSGQGLLKAPYGDNSKSNTSSAASTAPRVLVPSDIVREVVLLLPTRSIAQFRCVSRFWNSEILSLGFEGRHHEFIAATKFTFVPRMDWHYNSGARCSSCPKVIGGTKHCRGVVLVEQHPCLPNRKAYTISVCNPTTGEVLRLPSPPPPCQTSGCIVSGIGYHTPLREYKVVQVSAVLGNNRHGRVITLGLGDACNRTDLQWSRLRSRIFSGGNT</sequence>
<dbReference type="SUPFAM" id="SSF81383">
    <property type="entry name" value="F-box domain"/>
    <property type="match status" value="1"/>
</dbReference>
<feature type="domain" description="F-box" evidence="1">
    <location>
        <begin position="39"/>
        <end position="73"/>
    </location>
</feature>
<comment type="caution">
    <text evidence="2">The sequence shown here is derived from an EMBL/GenBank/DDBJ whole genome shotgun (WGS) entry which is preliminary data.</text>
</comment>
<proteinExistence type="predicted"/>
<evidence type="ECO:0000313" key="2">
    <source>
        <dbReference type="EMBL" id="GJN37133.1"/>
    </source>
</evidence>
<dbReference type="Proteomes" id="UP001054889">
    <property type="component" value="Unassembled WGS sequence"/>
</dbReference>
<dbReference type="EMBL" id="BQKI01000093">
    <property type="protein sequence ID" value="GJN37133.1"/>
    <property type="molecule type" value="Genomic_DNA"/>
</dbReference>
<dbReference type="PANTHER" id="PTHR31111:SF125">
    <property type="entry name" value="F-BOX PROTEIN CPR30-LIKE"/>
    <property type="match status" value="1"/>
</dbReference>
<dbReference type="AlphaFoldDB" id="A0AAV5FQW4"/>
<protein>
    <recommendedName>
        <fullName evidence="1">F-box domain-containing protein</fullName>
    </recommendedName>
</protein>
<dbReference type="PANTHER" id="PTHR31111">
    <property type="entry name" value="BNAA05G37150D PROTEIN-RELATED"/>
    <property type="match status" value="1"/>
</dbReference>
<dbReference type="Pfam" id="PF00646">
    <property type="entry name" value="F-box"/>
    <property type="match status" value="1"/>
</dbReference>
<evidence type="ECO:0000259" key="1">
    <source>
        <dbReference type="Pfam" id="PF00646"/>
    </source>
</evidence>
<reference evidence="2" key="2">
    <citation type="submission" date="2021-12" db="EMBL/GenBank/DDBJ databases">
        <title>Resequencing data analysis of finger millet.</title>
        <authorList>
            <person name="Hatakeyama M."/>
            <person name="Aluri S."/>
            <person name="Balachadran M.T."/>
            <person name="Sivarajan S.R."/>
            <person name="Poveda L."/>
            <person name="Shimizu-Inatsugi R."/>
            <person name="Schlapbach R."/>
            <person name="Sreeman S.M."/>
            <person name="Shimizu K.K."/>
        </authorList>
    </citation>
    <scope>NUCLEOTIDE SEQUENCE</scope>
</reference>
<dbReference type="InterPro" id="IPR036047">
    <property type="entry name" value="F-box-like_dom_sf"/>
</dbReference>
<reference evidence="2" key="1">
    <citation type="journal article" date="2018" name="DNA Res.">
        <title>Multiple hybrid de novo genome assembly of finger millet, an orphan allotetraploid crop.</title>
        <authorList>
            <person name="Hatakeyama M."/>
            <person name="Aluri S."/>
            <person name="Balachadran M.T."/>
            <person name="Sivarajan S.R."/>
            <person name="Patrignani A."/>
            <person name="Gruter S."/>
            <person name="Poveda L."/>
            <person name="Shimizu-Inatsugi R."/>
            <person name="Baeten J."/>
            <person name="Francoijs K.J."/>
            <person name="Nataraja K.N."/>
            <person name="Reddy Y.A.N."/>
            <person name="Phadnis S."/>
            <person name="Ravikumar R.L."/>
            <person name="Schlapbach R."/>
            <person name="Sreeman S.M."/>
            <person name="Shimizu K.K."/>
        </authorList>
    </citation>
    <scope>NUCLEOTIDE SEQUENCE</scope>
</reference>
<gene>
    <name evidence="2" type="primary">gb26058</name>
    <name evidence="2" type="ORF">PR202_gb26058</name>
</gene>
<keyword evidence="3" id="KW-1185">Reference proteome</keyword>